<dbReference type="SUPFAM" id="SSF52980">
    <property type="entry name" value="Restriction endonuclease-like"/>
    <property type="match status" value="1"/>
</dbReference>
<evidence type="ECO:0000313" key="3">
    <source>
        <dbReference type="Proteomes" id="UP000027982"/>
    </source>
</evidence>
<dbReference type="AlphaFoldDB" id="A0A068NTZ4"/>
<dbReference type="Pfam" id="PF05685">
    <property type="entry name" value="Uma2"/>
    <property type="match status" value="1"/>
</dbReference>
<sequence length="111" mass="12328">MCRSSARNLLSRKGLRPGYDLRELPTEKDVLWVAEVSVSSRNFDLGSKKAAYAESEIPFYWVVDAIKRGIWVFAAPEQGLYKHEEFFPAGAVLEIPVIGEALDTGAIFPPA</sequence>
<dbReference type="InterPro" id="IPR011335">
    <property type="entry name" value="Restrct_endonuc-II-like"/>
</dbReference>
<keyword evidence="3" id="KW-1185">Reference proteome</keyword>
<dbReference type="RefSeq" id="WP_084179449.1">
    <property type="nucleotide sequence ID" value="NZ_CP007139.1"/>
</dbReference>
<evidence type="ECO:0000313" key="2">
    <source>
        <dbReference type="EMBL" id="AIE86842.1"/>
    </source>
</evidence>
<dbReference type="KEGG" id="fgi:OP10G_3474"/>
<reference evidence="2 3" key="1">
    <citation type="journal article" date="2014" name="PLoS ONE">
        <title>The first complete genome sequence of the class fimbriimonadia in the phylum armatimonadetes.</title>
        <authorList>
            <person name="Hu Z.Y."/>
            <person name="Wang Y.Z."/>
            <person name="Im W.T."/>
            <person name="Wang S.Y."/>
            <person name="Zhao G.P."/>
            <person name="Zheng H.J."/>
            <person name="Quan Z.X."/>
        </authorList>
    </citation>
    <scope>NUCLEOTIDE SEQUENCE [LARGE SCALE GENOMIC DNA]</scope>
    <source>
        <strain evidence="2">Gsoil 348</strain>
    </source>
</reference>
<dbReference type="CDD" id="cd06260">
    <property type="entry name" value="DUF820-like"/>
    <property type="match status" value="1"/>
</dbReference>
<dbReference type="PANTHER" id="PTHR35400:SF3">
    <property type="entry name" value="SLL1072 PROTEIN"/>
    <property type="match status" value="1"/>
</dbReference>
<feature type="domain" description="Putative restriction endonuclease" evidence="1">
    <location>
        <begin position="20"/>
        <end position="98"/>
    </location>
</feature>
<organism evidence="2 3">
    <name type="scientific">Fimbriimonas ginsengisoli Gsoil 348</name>
    <dbReference type="NCBI Taxonomy" id="661478"/>
    <lineage>
        <taxon>Bacteria</taxon>
        <taxon>Bacillati</taxon>
        <taxon>Armatimonadota</taxon>
        <taxon>Fimbriimonadia</taxon>
        <taxon>Fimbriimonadales</taxon>
        <taxon>Fimbriimonadaceae</taxon>
        <taxon>Fimbriimonas</taxon>
    </lineage>
</organism>
<dbReference type="InterPro" id="IPR012296">
    <property type="entry name" value="Nuclease_put_TT1808"/>
</dbReference>
<dbReference type="EMBL" id="CP007139">
    <property type="protein sequence ID" value="AIE86842.1"/>
    <property type="molecule type" value="Genomic_DNA"/>
</dbReference>
<accession>A0A068NTZ4</accession>
<dbReference type="OrthoDB" id="4537149at2"/>
<dbReference type="HOGENOM" id="CLU_2154610_0_0_0"/>
<gene>
    <name evidence="2" type="ORF">OP10G_3474</name>
</gene>
<dbReference type="Proteomes" id="UP000027982">
    <property type="component" value="Chromosome"/>
</dbReference>
<protein>
    <recommendedName>
        <fullName evidence="1">Putative restriction endonuclease domain-containing protein</fullName>
    </recommendedName>
</protein>
<evidence type="ECO:0000259" key="1">
    <source>
        <dbReference type="Pfam" id="PF05685"/>
    </source>
</evidence>
<name>A0A068NTZ4_FIMGI</name>
<dbReference type="PANTHER" id="PTHR35400">
    <property type="entry name" value="SLR1083 PROTEIN"/>
    <property type="match status" value="1"/>
</dbReference>
<dbReference type="STRING" id="661478.OP10G_3474"/>
<dbReference type="Gene3D" id="3.90.1570.10">
    <property type="entry name" value="tt1808, chain A"/>
    <property type="match status" value="1"/>
</dbReference>
<proteinExistence type="predicted"/>
<dbReference type="InterPro" id="IPR008538">
    <property type="entry name" value="Uma2"/>
</dbReference>